<dbReference type="Gene3D" id="3.20.20.80">
    <property type="entry name" value="Glycosidases"/>
    <property type="match status" value="1"/>
</dbReference>
<feature type="domain" description="Glycosyl hydrolase family 13 catalytic" evidence="8">
    <location>
        <begin position="201"/>
        <end position="554"/>
    </location>
</feature>
<dbReference type="InterPro" id="IPR013780">
    <property type="entry name" value="Glyco_hydro_b"/>
</dbReference>
<feature type="site" description="Transition state stabilizer" evidence="6">
    <location>
        <position position="475"/>
    </location>
</feature>
<dbReference type="HOGENOM" id="CLU_015798_0_0_7"/>
<dbReference type="Pfam" id="PF21702">
    <property type="entry name" value="GLGE_C"/>
    <property type="match status" value="1"/>
</dbReference>
<organism evidence="9 10">
    <name type="scientific">Desulfocurvibacter africanus subsp. africanus str. Walvis Bay</name>
    <dbReference type="NCBI Taxonomy" id="690850"/>
    <lineage>
        <taxon>Bacteria</taxon>
        <taxon>Pseudomonadati</taxon>
        <taxon>Thermodesulfobacteriota</taxon>
        <taxon>Desulfovibrionia</taxon>
        <taxon>Desulfovibrionales</taxon>
        <taxon>Desulfovibrionaceae</taxon>
        <taxon>Desulfocurvibacter</taxon>
    </lineage>
</organism>
<dbReference type="RefSeq" id="WP_014260934.1">
    <property type="nucleotide sequence ID" value="NC_016629.1"/>
</dbReference>
<dbReference type="InterPro" id="IPR049171">
    <property type="entry name" value="GLGE_C"/>
</dbReference>
<dbReference type="EC" id="2.4.99.16" evidence="6"/>
<dbReference type="PANTHER" id="PTHR47786:SF2">
    <property type="entry name" value="GLYCOSYL HYDROLASE FAMILY 13 CATALYTIC DOMAIN-CONTAINING PROTEIN"/>
    <property type="match status" value="1"/>
</dbReference>
<feature type="active site" description="Nucleophile" evidence="6">
    <location>
        <position position="388"/>
    </location>
</feature>
<dbReference type="GO" id="GO:0004553">
    <property type="term" value="F:hydrolase activity, hydrolyzing O-glycosyl compounds"/>
    <property type="evidence" value="ECO:0007669"/>
    <property type="project" value="InterPro"/>
</dbReference>
<comment type="similarity">
    <text evidence="6">Belongs to the glycosyl hydrolase 13 family. GlgE subfamily.</text>
</comment>
<feature type="binding site" evidence="6">
    <location>
        <position position="389"/>
    </location>
    <ligand>
        <name>alpha-maltose 1-phosphate</name>
        <dbReference type="ChEBI" id="CHEBI:63576"/>
    </ligand>
</feature>
<dbReference type="KEGG" id="daf:Desaf_2976"/>
<evidence type="ECO:0000256" key="1">
    <source>
        <dbReference type="ARBA" id="ARBA00011738"/>
    </source>
</evidence>
<reference evidence="9 10" key="1">
    <citation type="journal article" date="2011" name="J. Bacteriol.">
        <title>Genome sequence of the mercury-methylating and pleomorphic Desulfovibrio africanus Strain Walvis Bay.</title>
        <authorList>
            <person name="Brown S.D."/>
            <person name="Wall J.D."/>
            <person name="Kucken A.M."/>
            <person name="Gilmour C.C."/>
            <person name="Podar M."/>
            <person name="Brandt C.C."/>
            <person name="Teshima H."/>
            <person name="Detter J.C."/>
            <person name="Han C.S."/>
            <person name="Land M.L."/>
            <person name="Lucas S."/>
            <person name="Han J."/>
            <person name="Pennacchio L."/>
            <person name="Nolan M."/>
            <person name="Pitluck S."/>
            <person name="Woyke T."/>
            <person name="Goodwin L."/>
            <person name="Palumbo A.V."/>
            <person name="Elias D.A."/>
        </authorList>
    </citation>
    <scope>NUCLEOTIDE SEQUENCE [LARGE SCALE GENOMIC DNA]</scope>
    <source>
        <strain evidence="9 10">Walvis Bay</strain>
    </source>
</reference>
<dbReference type="Gene3D" id="2.60.40.10">
    <property type="entry name" value="Immunoglobulins"/>
    <property type="match status" value="1"/>
</dbReference>
<comment type="subunit">
    <text evidence="1 6">Homodimer.</text>
</comment>
<feature type="binding site" evidence="6">
    <location>
        <position position="257"/>
    </location>
    <ligand>
        <name>alpha-maltose 1-phosphate</name>
        <dbReference type="ChEBI" id="CHEBI:63576"/>
    </ligand>
</feature>
<evidence type="ECO:0000256" key="5">
    <source>
        <dbReference type="ARBA" id="ARBA00048735"/>
    </source>
</evidence>
<dbReference type="InterPro" id="IPR026585">
    <property type="entry name" value="GlgE"/>
</dbReference>
<gene>
    <name evidence="6" type="primary">glgE</name>
    <name evidence="9" type="ORF">Desaf_2976</name>
</gene>
<feature type="binding site" evidence="6">
    <location>
        <begin position="529"/>
        <end position="530"/>
    </location>
    <ligand>
        <name>alpha-maltose 1-phosphate</name>
        <dbReference type="ChEBI" id="CHEBI:63576"/>
    </ligand>
</feature>
<protein>
    <recommendedName>
        <fullName evidence="6">Alpha-1,4-glucan:maltose-1-phosphate maltosyltransferase</fullName>
        <shortName evidence="6">GMPMT</shortName>
        <ecNumber evidence="6">2.4.99.16</ecNumber>
    </recommendedName>
    <alternativeName>
        <fullName evidence="6">(1-&gt;4)-alpha-D-glucan:maltose-1-phosphate alpha-D-maltosyltransferase</fullName>
    </alternativeName>
</protein>
<dbReference type="Gene3D" id="2.60.40.1180">
    <property type="entry name" value="Golgi alpha-mannosidase II"/>
    <property type="match status" value="1"/>
</dbReference>
<dbReference type="CDD" id="cd11344">
    <property type="entry name" value="AmyAc_GlgE_like"/>
    <property type="match status" value="1"/>
</dbReference>
<feature type="binding site" evidence="6">
    <location>
        <position position="352"/>
    </location>
    <ligand>
        <name>alpha-maltose 1-phosphate</name>
        <dbReference type="ChEBI" id="CHEBI:63576"/>
    </ligand>
</feature>
<dbReference type="Pfam" id="PF00128">
    <property type="entry name" value="Alpha-amylase"/>
    <property type="match status" value="1"/>
</dbReference>
<comment type="catalytic activity">
    <reaction evidence="5 6">
        <text>alpha-maltose 1-phosphate + [(1-&gt;4)-alpha-D-glucosyl](n) = [(1-&gt;4)-alpha-D-glucosyl](n+2) + phosphate</text>
        <dbReference type="Rhea" id="RHEA:42692"/>
        <dbReference type="Rhea" id="RHEA-COMP:9584"/>
        <dbReference type="Rhea" id="RHEA-COMP:10183"/>
        <dbReference type="ChEBI" id="CHEBI:15444"/>
        <dbReference type="ChEBI" id="CHEBI:43474"/>
        <dbReference type="ChEBI" id="CHEBI:63576"/>
        <dbReference type="EC" id="2.4.99.16"/>
    </reaction>
</comment>
<evidence type="ECO:0000256" key="6">
    <source>
        <dbReference type="HAMAP-Rule" id="MF_02124"/>
    </source>
</evidence>
<accession>F3Z269</accession>
<dbReference type="Pfam" id="PF11896">
    <property type="entry name" value="GlgE_dom_N_S"/>
    <property type="match status" value="1"/>
</dbReference>
<keyword evidence="2 6" id="KW-0328">Glycosyltransferase</keyword>
<proteinExistence type="inferred from homology"/>
<dbReference type="InterPro" id="IPR013783">
    <property type="entry name" value="Ig-like_fold"/>
</dbReference>
<evidence type="ECO:0000256" key="3">
    <source>
        <dbReference type="ARBA" id="ARBA00022679"/>
    </source>
</evidence>
<evidence type="ECO:0000313" key="9">
    <source>
        <dbReference type="EMBL" id="EGJ51278.1"/>
    </source>
</evidence>
<dbReference type="PANTHER" id="PTHR47786">
    <property type="entry name" value="ALPHA-1,4-GLUCAN:MALTOSE-1-PHOSPHATE MALTOSYLTRANSFERASE"/>
    <property type="match status" value="1"/>
</dbReference>
<feature type="active site" description="Proton donor" evidence="6">
    <location>
        <position position="417"/>
    </location>
</feature>
<keyword evidence="3 6" id="KW-0808">Transferase</keyword>
<dbReference type="GO" id="GO:0016758">
    <property type="term" value="F:hexosyltransferase activity"/>
    <property type="evidence" value="ECO:0007669"/>
    <property type="project" value="UniProtKB-UniRule"/>
</dbReference>
<dbReference type="Proteomes" id="UP000007844">
    <property type="component" value="Chromosome"/>
</dbReference>
<dbReference type="SUPFAM" id="SSF51445">
    <property type="entry name" value="(Trans)glycosidases"/>
    <property type="match status" value="1"/>
</dbReference>
<name>F3Z269_DESAF</name>
<dbReference type="STRING" id="690850.Desaf_2976"/>
<feature type="binding site" evidence="6">
    <location>
        <position position="317"/>
    </location>
    <ligand>
        <name>alpha-maltose 1-phosphate</name>
        <dbReference type="ChEBI" id="CHEBI:63576"/>
    </ligand>
</feature>
<dbReference type="InterPro" id="IPR021828">
    <property type="entry name" value="GlgE_dom_N/S"/>
</dbReference>
<dbReference type="EMBL" id="CP003221">
    <property type="protein sequence ID" value="EGJ51278.1"/>
    <property type="molecule type" value="Genomic_DNA"/>
</dbReference>
<dbReference type="eggNOG" id="COG0366">
    <property type="taxonomic scope" value="Bacteria"/>
</dbReference>
<comment type="function">
    <text evidence="6">Maltosyltransferase that uses maltose 1-phosphate (M1P) as the sugar donor to elongate linear or branched alpha-(1-&gt;4)-glucans. Is involved in a branched alpha-glucan biosynthetic pathway from trehalose, together with TreS, Mak and GlgB.</text>
</comment>
<dbReference type="Gene3D" id="1.20.58.80">
    <property type="entry name" value="Phosphotransferase system, lactose/cellobiose-type IIA subunit"/>
    <property type="match status" value="1"/>
</dbReference>
<dbReference type="GO" id="GO:0030979">
    <property type="term" value="P:alpha-glucan biosynthetic process"/>
    <property type="evidence" value="ECO:0007669"/>
    <property type="project" value="UniProtKB-UniRule"/>
</dbReference>
<dbReference type="SMART" id="SM00642">
    <property type="entry name" value="Aamy"/>
    <property type="match status" value="1"/>
</dbReference>
<evidence type="ECO:0000256" key="2">
    <source>
        <dbReference type="ARBA" id="ARBA00022676"/>
    </source>
</evidence>
<evidence type="ECO:0000256" key="7">
    <source>
        <dbReference type="SAM" id="MobiDB-lite"/>
    </source>
</evidence>
<dbReference type="InterPro" id="IPR017853">
    <property type="entry name" value="GH"/>
</dbReference>
<evidence type="ECO:0000256" key="4">
    <source>
        <dbReference type="ARBA" id="ARBA00023277"/>
    </source>
</evidence>
<dbReference type="HAMAP" id="MF_02124">
    <property type="entry name" value="GlgE"/>
    <property type="match status" value="1"/>
</dbReference>
<sequence length="669" mass="76857">MEQRSKGNGRQRVIIENVTPRIDGGTFPAKRAVGESVEVTADIFADSHDIISARLLWKMDGDSGFAEMPMRLLGNDRWSAEFPILELTAHSYTVVAWIDQYRSWLEKAEKKHAAAQDVTVELTTGAQLVAEAADRAEGADRDFLREHVGLLETPQSQDLVLATARSPALLTIMDRHADRALATRYDKELRVQVDPPKAGFSTWYELFPRSAGSGGRGGSGGHGTFRDVQAWLPRIARMGFDVLYFPPIHPIGETFRKGRNNNPASEPGEPGSPWAIGNKDGGYTAINPSLGSLEDFQQLRGKARELGIDIALDMAFQCSPDHPWVREHPQWFKHRPDGTIQYAENPPKKYQDIYPLDFESEDWEKLWEALRDVFLYWCRQGVRIFRVDNPHTKPLPFWQWCIGEVKANYPETLFLSEAFTRPRIMYRLAKAGFTQSYTYFTWRNTKHELTTYMEELVRNAPRDYFRPNFWPNTPDILPEYLQYGGRPASIIRLVLAATLSSNYGIYGPVFELVEVAGRPGSEEYLDSEKYEIRQWDLQRPGTLEQFITRMNAIRREHPALQSTWNVRFLPADNEFILFYAKSDEALGETLLIVVNLDPHHTQSAWLHLPLEEYSLDPGKPFLVHDLLGEDKFIWQGERNFIELDPHVQPARIFTLRARLRSETDFDYFM</sequence>
<dbReference type="InterPro" id="IPR006047">
    <property type="entry name" value="GH13_cat_dom"/>
</dbReference>
<evidence type="ECO:0000313" key="10">
    <source>
        <dbReference type="Proteomes" id="UP000007844"/>
    </source>
</evidence>
<dbReference type="AlphaFoldDB" id="F3Z269"/>
<feature type="region of interest" description="Disordered" evidence="7">
    <location>
        <begin position="255"/>
        <end position="275"/>
    </location>
</feature>
<keyword evidence="10" id="KW-1185">Reference proteome</keyword>
<evidence type="ECO:0000259" key="8">
    <source>
        <dbReference type="SMART" id="SM00642"/>
    </source>
</evidence>
<keyword evidence="4 6" id="KW-0119">Carbohydrate metabolism</keyword>